<keyword evidence="6" id="KW-1185">Reference proteome</keyword>
<dbReference type="InterPro" id="IPR055170">
    <property type="entry name" value="GFO_IDH_MocA-like_dom"/>
</dbReference>
<sequence>MDKKVRWGILSTANIGRKAIIPALQNVPNVEVAAVASASDKVEAFAEALGISQIYRSYEELLEDTSIDAVYIPLPNTLHKEWVLKAAAKGKHVLCEKPAALTAEDVQEMVDGCRENGVIFMEAFMYQFQPQHQRVKEIISSGEIGEVRHMRSTFTFKLNFEEQRENIRLNGELGGGSIWDVGCYCIHSSRLILGEEPTEVYVTGKIHPDFQVDTNAAGILTFPSGVTAMIHSSFEEPMDDNYEIFGTKGSIYVPFAYRPDRLESGLAQVIVKNETGEERTETFKGNQYELQVEHFSNCVLNGEEPSYTGEQTLNNIKTIQACYQSLHSKKPVQI</sequence>
<name>A0ABT9ZPE2_9BACI</name>
<feature type="domain" description="GFO/IDH/MocA-like oxidoreductase" evidence="4">
    <location>
        <begin position="132"/>
        <end position="251"/>
    </location>
</feature>
<dbReference type="Gene3D" id="3.40.50.720">
    <property type="entry name" value="NAD(P)-binding Rossmann-like Domain"/>
    <property type="match status" value="1"/>
</dbReference>
<evidence type="ECO:0000259" key="4">
    <source>
        <dbReference type="Pfam" id="PF22725"/>
    </source>
</evidence>
<gene>
    <name evidence="5" type="ORF">J2S74_000441</name>
</gene>
<dbReference type="Gene3D" id="3.30.360.10">
    <property type="entry name" value="Dihydrodipicolinate Reductase, domain 2"/>
    <property type="match status" value="1"/>
</dbReference>
<dbReference type="PANTHER" id="PTHR22604:SF105">
    <property type="entry name" value="TRANS-1,2-DIHYDROBENZENE-1,2-DIOL DEHYDROGENASE"/>
    <property type="match status" value="1"/>
</dbReference>
<evidence type="ECO:0000256" key="2">
    <source>
        <dbReference type="ARBA" id="ARBA00023002"/>
    </source>
</evidence>
<evidence type="ECO:0000256" key="1">
    <source>
        <dbReference type="ARBA" id="ARBA00010928"/>
    </source>
</evidence>
<dbReference type="Pfam" id="PF22725">
    <property type="entry name" value="GFO_IDH_MocA_C3"/>
    <property type="match status" value="1"/>
</dbReference>
<dbReference type="SUPFAM" id="SSF51735">
    <property type="entry name" value="NAD(P)-binding Rossmann-fold domains"/>
    <property type="match status" value="1"/>
</dbReference>
<evidence type="ECO:0000259" key="3">
    <source>
        <dbReference type="Pfam" id="PF01408"/>
    </source>
</evidence>
<dbReference type="Pfam" id="PF01408">
    <property type="entry name" value="GFO_IDH_MocA"/>
    <property type="match status" value="1"/>
</dbReference>
<accession>A0ABT9ZPE2</accession>
<dbReference type="PANTHER" id="PTHR22604">
    <property type="entry name" value="OXIDOREDUCTASES"/>
    <property type="match status" value="1"/>
</dbReference>
<keyword evidence="2" id="KW-0560">Oxidoreductase</keyword>
<dbReference type="EMBL" id="JAUSUG010000001">
    <property type="protein sequence ID" value="MDQ0253069.1"/>
    <property type="molecule type" value="Genomic_DNA"/>
</dbReference>
<dbReference type="InterPro" id="IPR000683">
    <property type="entry name" value="Gfo/Idh/MocA-like_OxRdtase_N"/>
</dbReference>
<dbReference type="Proteomes" id="UP001230005">
    <property type="component" value="Unassembled WGS sequence"/>
</dbReference>
<dbReference type="InterPro" id="IPR036291">
    <property type="entry name" value="NAD(P)-bd_dom_sf"/>
</dbReference>
<evidence type="ECO:0000313" key="5">
    <source>
        <dbReference type="EMBL" id="MDQ0253069.1"/>
    </source>
</evidence>
<organism evidence="5 6">
    <name type="scientific">Evansella vedderi</name>
    <dbReference type="NCBI Taxonomy" id="38282"/>
    <lineage>
        <taxon>Bacteria</taxon>
        <taxon>Bacillati</taxon>
        <taxon>Bacillota</taxon>
        <taxon>Bacilli</taxon>
        <taxon>Bacillales</taxon>
        <taxon>Bacillaceae</taxon>
        <taxon>Evansella</taxon>
    </lineage>
</organism>
<dbReference type="RefSeq" id="WP_307321201.1">
    <property type="nucleotide sequence ID" value="NZ_JAUSUG010000001.1"/>
</dbReference>
<dbReference type="InterPro" id="IPR050984">
    <property type="entry name" value="Gfo/Idh/MocA_domain"/>
</dbReference>
<comment type="similarity">
    <text evidence="1">Belongs to the Gfo/Idh/MocA family.</text>
</comment>
<comment type="caution">
    <text evidence="5">The sequence shown here is derived from an EMBL/GenBank/DDBJ whole genome shotgun (WGS) entry which is preliminary data.</text>
</comment>
<proteinExistence type="inferred from homology"/>
<dbReference type="SUPFAM" id="SSF55347">
    <property type="entry name" value="Glyceraldehyde-3-phosphate dehydrogenase-like, C-terminal domain"/>
    <property type="match status" value="1"/>
</dbReference>
<evidence type="ECO:0000313" key="6">
    <source>
        <dbReference type="Proteomes" id="UP001230005"/>
    </source>
</evidence>
<reference evidence="5 6" key="1">
    <citation type="submission" date="2023-07" db="EMBL/GenBank/DDBJ databases">
        <title>Genomic Encyclopedia of Type Strains, Phase IV (KMG-IV): sequencing the most valuable type-strain genomes for metagenomic binning, comparative biology and taxonomic classification.</title>
        <authorList>
            <person name="Goeker M."/>
        </authorList>
    </citation>
    <scope>NUCLEOTIDE SEQUENCE [LARGE SCALE GENOMIC DNA]</scope>
    <source>
        <strain evidence="5 6">DSM 9768</strain>
    </source>
</reference>
<protein>
    <submittedName>
        <fullName evidence="5">Dehydrogenase</fullName>
    </submittedName>
</protein>
<feature type="domain" description="Gfo/Idh/MocA-like oxidoreductase N-terminal" evidence="3">
    <location>
        <begin position="6"/>
        <end position="123"/>
    </location>
</feature>